<dbReference type="GO" id="GO:0016705">
    <property type="term" value="F:oxidoreductase activity, acting on paired donors, with incorporation or reduction of molecular oxygen"/>
    <property type="evidence" value="ECO:0007669"/>
    <property type="project" value="InterPro"/>
</dbReference>
<dbReference type="NCBIfam" id="TIGR03620">
    <property type="entry name" value="F420_MSMEG_4141"/>
    <property type="match status" value="1"/>
</dbReference>
<dbReference type="PANTHER" id="PTHR43244:SF1">
    <property type="entry name" value="5,10-METHYLENETETRAHYDROMETHANOPTERIN REDUCTASE"/>
    <property type="match status" value="1"/>
</dbReference>
<dbReference type="EMBL" id="JACHIV010000001">
    <property type="protein sequence ID" value="MBB5070803.1"/>
    <property type="molecule type" value="Genomic_DNA"/>
</dbReference>
<evidence type="ECO:0000256" key="1">
    <source>
        <dbReference type="ARBA" id="ARBA00023002"/>
    </source>
</evidence>
<protein>
    <submittedName>
        <fullName evidence="3">Putative F420-dependent oxidoreductase</fullName>
    </submittedName>
</protein>
<dbReference type="InterPro" id="IPR019922">
    <property type="entry name" value="Lucif-like_OxRdatse_MSMEG_4141"/>
</dbReference>
<accession>A0A840NL02</accession>
<dbReference type="Pfam" id="PF00296">
    <property type="entry name" value="Bac_luciferase"/>
    <property type="match status" value="1"/>
</dbReference>
<gene>
    <name evidence="3" type="ORF">BJ969_003891</name>
</gene>
<dbReference type="SUPFAM" id="SSF51679">
    <property type="entry name" value="Bacterial luciferase-like"/>
    <property type="match status" value="1"/>
</dbReference>
<dbReference type="InterPro" id="IPR050564">
    <property type="entry name" value="F420-G6PD/mer"/>
</dbReference>
<proteinExistence type="predicted"/>
<dbReference type="RefSeq" id="WP_184480662.1">
    <property type="nucleotide sequence ID" value="NZ_JACHIV010000001.1"/>
</dbReference>
<dbReference type="AlphaFoldDB" id="A0A840NL02"/>
<dbReference type="InterPro" id="IPR011251">
    <property type="entry name" value="Luciferase-like_dom"/>
</dbReference>
<name>A0A840NL02_9PSEU</name>
<organism evidence="3 4">
    <name type="scientific">Saccharopolyspora gloriosae</name>
    <dbReference type="NCBI Taxonomy" id="455344"/>
    <lineage>
        <taxon>Bacteria</taxon>
        <taxon>Bacillati</taxon>
        <taxon>Actinomycetota</taxon>
        <taxon>Actinomycetes</taxon>
        <taxon>Pseudonocardiales</taxon>
        <taxon>Pseudonocardiaceae</taxon>
        <taxon>Saccharopolyspora</taxon>
    </lineage>
</organism>
<dbReference type="InterPro" id="IPR036661">
    <property type="entry name" value="Luciferase-like_sf"/>
</dbReference>
<dbReference type="PANTHER" id="PTHR43244">
    <property type="match status" value="1"/>
</dbReference>
<reference evidence="3 4" key="1">
    <citation type="submission" date="2020-08" db="EMBL/GenBank/DDBJ databases">
        <title>Sequencing the genomes of 1000 actinobacteria strains.</title>
        <authorList>
            <person name="Klenk H.-P."/>
        </authorList>
    </citation>
    <scope>NUCLEOTIDE SEQUENCE [LARGE SCALE GENOMIC DNA]</scope>
    <source>
        <strain evidence="3 4">DSM 45582</strain>
    </source>
</reference>
<evidence type="ECO:0000313" key="3">
    <source>
        <dbReference type="EMBL" id="MBB5070803.1"/>
    </source>
</evidence>
<feature type="domain" description="Luciferase-like" evidence="2">
    <location>
        <begin position="22"/>
        <end position="262"/>
    </location>
</feature>
<sequence length="288" mass="31101">MAIEIGRFGLWTGASSWDGDDAEHREALVELEELGYAALWLGVAPGDLRTVQALLGATKKLVVATGIVNIWEHEAADLAAAYQRVDRTHPGRALIGIGPSHAPVVERSGRSYEKPFSKLRSYVDELDALDDPLPPQARVLAALGPRALALAGERSAGAHPYLTTPEHTATARDVLGDGPLLAPEQKVVLETDPVEAREIARLRTAPYLGLPNYLNNLRRLGFTDEDFADGGSDRLIDGLVAWGDVDAIADRVRAHREAGADHVCVQVLSRGTELPREGWRELAPALRG</sequence>
<dbReference type="Gene3D" id="3.20.20.30">
    <property type="entry name" value="Luciferase-like domain"/>
    <property type="match status" value="1"/>
</dbReference>
<dbReference type="Proteomes" id="UP000580474">
    <property type="component" value="Unassembled WGS sequence"/>
</dbReference>
<evidence type="ECO:0000259" key="2">
    <source>
        <dbReference type="Pfam" id="PF00296"/>
    </source>
</evidence>
<keyword evidence="1" id="KW-0560">Oxidoreductase</keyword>
<comment type="caution">
    <text evidence="3">The sequence shown here is derived from an EMBL/GenBank/DDBJ whole genome shotgun (WGS) entry which is preliminary data.</text>
</comment>
<evidence type="ECO:0000313" key="4">
    <source>
        <dbReference type="Proteomes" id="UP000580474"/>
    </source>
</evidence>
<keyword evidence="4" id="KW-1185">Reference proteome</keyword>